<keyword evidence="2" id="KW-0934">Plastid</keyword>
<evidence type="ECO:0000313" key="7">
    <source>
        <dbReference type="Proteomes" id="UP001370490"/>
    </source>
</evidence>
<evidence type="ECO:0000256" key="1">
    <source>
        <dbReference type="ARBA" id="ARBA00004474"/>
    </source>
</evidence>
<organism evidence="6 7">
    <name type="scientific">Dillenia turbinata</name>
    <dbReference type="NCBI Taxonomy" id="194707"/>
    <lineage>
        <taxon>Eukaryota</taxon>
        <taxon>Viridiplantae</taxon>
        <taxon>Streptophyta</taxon>
        <taxon>Embryophyta</taxon>
        <taxon>Tracheophyta</taxon>
        <taxon>Spermatophyta</taxon>
        <taxon>Magnoliopsida</taxon>
        <taxon>eudicotyledons</taxon>
        <taxon>Gunneridae</taxon>
        <taxon>Pentapetalae</taxon>
        <taxon>Dilleniales</taxon>
        <taxon>Dilleniaceae</taxon>
        <taxon>Dillenia</taxon>
    </lineage>
</organism>
<comment type="subcellular location">
    <subcellularLocation>
        <location evidence="1">Plastid</location>
    </subcellularLocation>
</comment>
<dbReference type="EMBL" id="JBAMMX010000008">
    <property type="protein sequence ID" value="KAK6934955.1"/>
    <property type="molecule type" value="Genomic_DNA"/>
</dbReference>
<dbReference type="AlphaFoldDB" id="A0AAN8VIZ8"/>
<dbReference type="GO" id="GO:0009536">
    <property type="term" value="C:plastid"/>
    <property type="evidence" value="ECO:0007669"/>
    <property type="project" value="UniProtKB-SubCell"/>
</dbReference>
<dbReference type="InterPro" id="IPR006843">
    <property type="entry name" value="PAP/fibrillin_dom"/>
</dbReference>
<accession>A0AAN8VIZ8</accession>
<sequence>MALLLPPRLSLLIKNPKTTLGASSLSPLSLSTKNPRKLTHSSFRLYSSLCGFEPDPIPPKPDSSPANIADEWGEKSEPEPHSETTKFSYSDPPKDEDEWGGDTGDKYIGSGNGSASAAGTTEVFEDKAAELKRCLVDTIYGTELGFRATAEVRAEVLELVNQLEAVNPTPAPVEDSELLDGNWVLLYTAFSELLPLLAAGTIPLVKVNKICQTIETSSSTIINSATLSSPFATFSFSASASFEVQTPTKIQIEFKEGVLQPPEIKSNLDLPDSIDIFGQKISLSSVQQPLNSLQEAVANLLRAISGQPPLRVPIPGGGNRSWLLITYLDKEFRISRGDGGLFVLAREGSDLLE</sequence>
<dbReference type="Pfam" id="PF04755">
    <property type="entry name" value="PAP_fibrillin"/>
    <property type="match status" value="1"/>
</dbReference>
<dbReference type="Proteomes" id="UP001370490">
    <property type="component" value="Unassembled WGS sequence"/>
</dbReference>
<evidence type="ECO:0000256" key="3">
    <source>
        <dbReference type="ARBA" id="ARBA00022946"/>
    </source>
</evidence>
<dbReference type="InterPro" id="IPR039633">
    <property type="entry name" value="PAP"/>
</dbReference>
<evidence type="ECO:0000256" key="4">
    <source>
        <dbReference type="SAM" id="MobiDB-lite"/>
    </source>
</evidence>
<dbReference type="PANTHER" id="PTHR31906">
    <property type="entry name" value="PLASTID-LIPID-ASSOCIATED PROTEIN 4, CHLOROPLASTIC-RELATED"/>
    <property type="match status" value="1"/>
</dbReference>
<gene>
    <name evidence="6" type="ORF">RJ641_035110</name>
</gene>
<protein>
    <submittedName>
        <fullName evidence="6">Plastid lipid-associated protein/fibrillin conserved domain</fullName>
    </submittedName>
</protein>
<feature type="compositionally biased region" description="Basic and acidic residues" evidence="4">
    <location>
        <begin position="72"/>
        <end position="84"/>
    </location>
</feature>
<proteinExistence type="predicted"/>
<keyword evidence="7" id="KW-1185">Reference proteome</keyword>
<reference evidence="6 7" key="1">
    <citation type="submission" date="2023-12" db="EMBL/GenBank/DDBJ databases">
        <title>A high-quality genome assembly for Dillenia turbinata (Dilleniales).</title>
        <authorList>
            <person name="Chanderbali A."/>
        </authorList>
    </citation>
    <scope>NUCLEOTIDE SEQUENCE [LARGE SCALE GENOMIC DNA]</scope>
    <source>
        <strain evidence="6">LSX21</strain>
        <tissue evidence="6">Leaf</tissue>
    </source>
</reference>
<feature type="domain" description="Plastid lipid-associated protein/fibrillin conserved" evidence="5">
    <location>
        <begin position="130"/>
        <end position="345"/>
    </location>
</feature>
<evidence type="ECO:0000256" key="2">
    <source>
        <dbReference type="ARBA" id="ARBA00022640"/>
    </source>
</evidence>
<feature type="region of interest" description="Disordered" evidence="4">
    <location>
        <begin position="54"/>
        <end position="102"/>
    </location>
</feature>
<evidence type="ECO:0000313" key="6">
    <source>
        <dbReference type="EMBL" id="KAK6934955.1"/>
    </source>
</evidence>
<comment type="caution">
    <text evidence="6">The sequence shown here is derived from an EMBL/GenBank/DDBJ whole genome shotgun (WGS) entry which is preliminary data.</text>
</comment>
<keyword evidence="3" id="KW-0809">Transit peptide</keyword>
<evidence type="ECO:0000259" key="5">
    <source>
        <dbReference type="Pfam" id="PF04755"/>
    </source>
</evidence>
<name>A0AAN8VIZ8_9MAGN</name>